<name>A0A4T2C672_9MICO</name>
<sequence>MSALQGPTLASIGAGSPLLQMLGTDSPDGMVCDVNGVCAIPGLAASDGPVSAGDDSSTTQET</sequence>
<reference evidence="2 3" key="1">
    <citation type="journal article" date="2019" name="Microorganisms">
        <title>Systematic Affiliation and Genome Analysis of Subtercola vilae DB165(T) with Particular Emphasis on Cold Adaptation of an Isolate from a High-Altitude Cold Volcano Lake.</title>
        <authorList>
            <person name="Villalobos A.S."/>
            <person name="Wiese J."/>
            <person name="Imhoff J.F."/>
            <person name="Dorador C."/>
            <person name="Keller A."/>
            <person name="Hentschel U."/>
        </authorList>
    </citation>
    <scope>NUCLEOTIDE SEQUENCE [LARGE SCALE GENOMIC DNA]</scope>
    <source>
        <strain evidence="2 3">DB165</strain>
    </source>
</reference>
<dbReference type="RefSeq" id="WP_136640910.1">
    <property type="nucleotide sequence ID" value="NZ_QYRT01000005.1"/>
</dbReference>
<dbReference type="EMBL" id="QYRT01000005">
    <property type="protein sequence ID" value="TIH39915.1"/>
    <property type="molecule type" value="Genomic_DNA"/>
</dbReference>
<accession>A0A4T2C672</accession>
<proteinExistence type="predicted"/>
<comment type="caution">
    <text evidence="2">The sequence shown here is derived from an EMBL/GenBank/DDBJ whole genome shotgun (WGS) entry which is preliminary data.</text>
</comment>
<evidence type="ECO:0000313" key="2">
    <source>
        <dbReference type="EMBL" id="TIH39915.1"/>
    </source>
</evidence>
<dbReference type="AlphaFoldDB" id="A0A4T2C672"/>
<keyword evidence="3" id="KW-1185">Reference proteome</keyword>
<organism evidence="2 3">
    <name type="scientific">Subtercola vilae</name>
    <dbReference type="NCBI Taxonomy" id="2056433"/>
    <lineage>
        <taxon>Bacteria</taxon>
        <taxon>Bacillati</taxon>
        <taxon>Actinomycetota</taxon>
        <taxon>Actinomycetes</taxon>
        <taxon>Micrococcales</taxon>
        <taxon>Microbacteriaceae</taxon>
        <taxon>Subtercola</taxon>
    </lineage>
</organism>
<feature type="region of interest" description="Disordered" evidence="1">
    <location>
        <begin position="43"/>
        <end position="62"/>
    </location>
</feature>
<evidence type="ECO:0000313" key="3">
    <source>
        <dbReference type="Proteomes" id="UP000306192"/>
    </source>
</evidence>
<protein>
    <submittedName>
        <fullName evidence="2">Uncharacterized protein</fullName>
    </submittedName>
</protein>
<evidence type="ECO:0000256" key="1">
    <source>
        <dbReference type="SAM" id="MobiDB-lite"/>
    </source>
</evidence>
<gene>
    <name evidence="2" type="ORF">D4765_03910</name>
</gene>
<dbReference type="Proteomes" id="UP000306192">
    <property type="component" value="Unassembled WGS sequence"/>
</dbReference>